<feature type="region of interest" description="Disordered" evidence="1">
    <location>
        <begin position="105"/>
        <end position="127"/>
    </location>
</feature>
<dbReference type="SUPFAM" id="SSF51338">
    <property type="entry name" value="Composite domain of metallo-dependent hydrolases"/>
    <property type="match status" value="1"/>
</dbReference>
<dbReference type="EMBL" id="CP063849">
    <property type="protein sequence ID" value="QOY87015.1"/>
    <property type="molecule type" value="Genomic_DNA"/>
</dbReference>
<evidence type="ECO:0000313" key="2">
    <source>
        <dbReference type="EMBL" id="QOY87015.1"/>
    </source>
</evidence>
<keyword evidence="3" id="KW-1185">Reference proteome</keyword>
<name>A0A7S7NNX2_PALFE</name>
<evidence type="ECO:0000313" key="3">
    <source>
        <dbReference type="Proteomes" id="UP000593892"/>
    </source>
</evidence>
<gene>
    <name evidence="2" type="ORF">IRI77_30245</name>
</gene>
<reference evidence="2 3" key="1">
    <citation type="submission" date="2020-10" db="EMBL/GenBank/DDBJ databases">
        <title>Complete genome sequence of Paludibaculum fermentans P105T, a facultatively anaerobic acidobacterium capable of dissimilatory Fe(III) reduction.</title>
        <authorList>
            <person name="Dedysh S.N."/>
            <person name="Beletsky A.V."/>
            <person name="Kulichevskaya I.S."/>
            <person name="Mardanov A.V."/>
            <person name="Ravin N.V."/>
        </authorList>
    </citation>
    <scope>NUCLEOTIDE SEQUENCE [LARGE SCALE GENOMIC DNA]</scope>
    <source>
        <strain evidence="2 3">P105</strain>
    </source>
</reference>
<dbReference type="AlphaFoldDB" id="A0A7S7NNX2"/>
<sequence>MRGLVIVLLAAACLGGCRRNAGEQPKVILDAILMDGSGRPPVSSSVVVVQDGVVKAFGDRAQTPIPPDGVEFHVPGKFIFPSDPAAPLRVGGPANLLIVKVNPASDPDYAKKTSGRMTNGHWDQYPQ</sequence>
<dbReference type="InterPro" id="IPR011059">
    <property type="entry name" value="Metal-dep_hydrolase_composite"/>
</dbReference>
<dbReference type="RefSeq" id="WP_194448684.1">
    <property type="nucleotide sequence ID" value="NZ_CP063849.1"/>
</dbReference>
<dbReference type="Proteomes" id="UP000593892">
    <property type="component" value="Chromosome"/>
</dbReference>
<proteinExistence type="predicted"/>
<organism evidence="2 3">
    <name type="scientific">Paludibaculum fermentans</name>
    <dbReference type="NCBI Taxonomy" id="1473598"/>
    <lineage>
        <taxon>Bacteria</taxon>
        <taxon>Pseudomonadati</taxon>
        <taxon>Acidobacteriota</taxon>
        <taxon>Terriglobia</taxon>
        <taxon>Bryobacterales</taxon>
        <taxon>Bryobacteraceae</taxon>
        <taxon>Paludibaculum</taxon>
    </lineage>
</organism>
<dbReference type="KEGG" id="pfer:IRI77_30245"/>
<accession>A0A7S7NNX2</accession>
<evidence type="ECO:0000256" key="1">
    <source>
        <dbReference type="SAM" id="MobiDB-lite"/>
    </source>
</evidence>
<dbReference type="GO" id="GO:0016810">
    <property type="term" value="F:hydrolase activity, acting on carbon-nitrogen (but not peptide) bonds"/>
    <property type="evidence" value="ECO:0007669"/>
    <property type="project" value="InterPro"/>
</dbReference>
<protein>
    <submittedName>
        <fullName evidence="2">Uncharacterized protein</fullName>
    </submittedName>
</protein>
<dbReference type="Gene3D" id="2.30.40.10">
    <property type="entry name" value="Urease, subunit C, domain 1"/>
    <property type="match status" value="1"/>
</dbReference>